<dbReference type="Proteomes" id="UP000471409">
    <property type="component" value="Unassembled WGS sequence"/>
</dbReference>
<feature type="non-terminal residue" evidence="1">
    <location>
        <position position="133"/>
    </location>
</feature>
<accession>A0A6P0DSQ5</accession>
<comment type="caution">
    <text evidence="1">The sequence shown here is derived from an EMBL/GenBank/DDBJ whole genome shotgun (WGS) entry which is preliminary data.</text>
</comment>
<evidence type="ECO:0000313" key="1">
    <source>
        <dbReference type="EMBL" id="NEK56019.1"/>
    </source>
</evidence>
<dbReference type="AlphaFoldDB" id="A0A6P0DSQ5"/>
<gene>
    <name evidence="1" type="ORF">GUK36_43105</name>
</gene>
<evidence type="ECO:0008006" key="3">
    <source>
        <dbReference type="Google" id="ProtNLM"/>
    </source>
</evidence>
<sequence length="133" mass="14736">VNRSGQVTIDKIITQQQTTNGAPDTTFRDIQTVYQLTYALKKFRADLAFEHSNKAIANSNPQNLDAITTVKDIKATLFHSYKQMSGVLENSEAALLAMVVERDTDNPNRVNMRLPLDVVNPLDVLACLAPVYG</sequence>
<feature type="non-terminal residue" evidence="1">
    <location>
        <position position="1"/>
    </location>
</feature>
<evidence type="ECO:0000313" key="2">
    <source>
        <dbReference type="Proteomes" id="UP000471409"/>
    </source>
</evidence>
<organism evidence="1 2">
    <name type="scientific">Rhizobium leguminosarum</name>
    <dbReference type="NCBI Taxonomy" id="384"/>
    <lineage>
        <taxon>Bacteria</taxon>
        <taxon>Pseudomonadati</taxon>
        <taxon>Pseudomonadota</taxon>
        <taxon>Alphaproteobacteria</taxon>
        <taxon>Hyphomicrobiales</taxon>
        <taxon>Rhizobiaceae</taxon>
        <taxon>Rhizobium/Agrobacterium group</taxon>
        <taxon>Rhizobium</taxon>
    </lineage>
</organism>
<protein>
    <recommendedName>
        <fullName evidence="3">Phage tail protein</fullName>
    </recommendedName>
</protein>
<dbReference type="EMBL" id="WXXP01001123">
    <property type="protein sequence ID" value="NEK56019.1"/>
    <property type="molecule type" value="Genomic_DNA"/>
</dbReference>
<reference evidence="1 2" key="1">
    <citation type="submission" date="2020-01" db="EMBL/GenBank/DDBJ databases">
        <title>Rhizobium genotypes associated with high levels of biological nitrogen fixation by grain legumes in a temperate-maritime cropping system.</title>
        <authorList>
            <person name="Maluk M."/>
            <person name="Francesc Ferrando Molina F."/>
            <person name="Lopez Del Egido L."/>
            <person name="Lafos M."/>
            <person name="Langarica-Fuentes A."/>
            <person name="Gebre Yohannes G."/>
            <person name="Young M.W."/>
            <person name="Martin P."/>
            <person name="Gantlett R."/>
            <person name="Kenicer G."/>
            <person name="Hawes C."/>
            <person name="Begg G.S."/>
            <person name="Quilliam R.S."/>
            <person name="Squire G.R."/>
            <person name="Poole P.S."/>
            <person name="Young P.W."/>
            <person name="Iannetta P.M."/>
            <person name="James E.K."/>
        </authorList>
    </citation>
    <scope>NUCLEOTIDE SEQUENCE [LARGE SCALE GENOMIC DNA]</scope>
    <source>
        <strain evidence="1 2">JHI944</strain>
    </source>
</reference>
<proteinExistence type="predicted"/>
<dbReference type="RefSeq" id="WP_164001873.1">
    <property type="nucleotide sequence ID" value="NZ_WXXP01001123.1"/>
</dbReference>
<name>A0A6P0DSQ5_RHILE</name>